<keyword evidence="2" id="KW-0238">DNA-binding</keyword>
<evidence type="ECO:0000256" key="1">
    <source>
        <dbReference type="ARBA" id="ARBA00023015"/>
    </source>
</evidence>
<dbReference type="Gene3D" id="1.10.10.60">
    <property type="entry name" value="Homeodomain-like"/>
    <property type="match status" value="2"/>
</dbReference>
<feature type="domain" description="HTH araC/xylS-type" evidence="4">
    <location>
        <begin position="260"/>
        <end position="357"/>
    </location>
</feature>
<dbReference type="InterPro" id="IPR003313">
    <property type="entry name" value="AraC-bd"/>
</dbReference>
<dbReference type="InterPro" id="IPR009057">
    <property type="entry name" value="Homeodomain-like_sf"/>
</dbReference>
<keyword evidence="1" id="KW-0805">Transcription regulation</keyword>
<dbReference type="PANTHER" id="PTHR43280:SF2">
    <property type="entry name" value="HTH-TYPE TRANSCRIPTIONAL REGULATOR EXSA"/>
    <property type="match status" value="1"/>
</dbReference>
<dbReference type="Pfam" id="PF12833">
    <property type="entry name" value="HTH_18"/>
    <property type="match status" value="1"/>
</dbReference>
<dbReference type="InterPro" id="IPR037923">
    <property type="entry name" value="HTH-like"/>
</dbReference>
<organism evidence="5 6">
    <name type="scientific">Schaedlerella arabinosiphila</name>
    <dbReference type="NCBI Taxonomy" id="2044587"/>
    <lineage>
        <taxon>Bacteria</taxon>
        <taxon>Bacillati</taxon>
        <taxon>Bacillota</taxon>
        <taxon>Clostridia</taxon>
        <taxon>Lachnospirales</taxon>
        <taxon>Lachnospiraceae</taxon>
        <taxon>Schaedlerella</taxon>
    </lineage>
</organism>
<dbReference type="EMBL" id="RHJS01000002">
    <property type="protein sequence ID" value="RRK30502.1"/>
    <property type="molecule type" value="Genomic_DNA"/>
</dbReference>
<dbReference type="GO" id="GO:0043565">
    <property type="term" value="F:sequence-specific DNA binding"/>
    <property type="evidence" value="ECO:0007669"/>
    <property type="project" value="InterPro"/>
</dbReference>
<dbReference type="RefSeq" id="WP_125126320.1">
    <property type="nucleotide sequence ID" value="NZ_RHJS01000002.1"/>
</dbReference>
<evidence type="ECO:0000259" key="4">
    <source>
        <dbReference type="PROSITE" id="PS01124"/>
    </source>
</evidence>
<dbReference type="Pfam" id="PF02311">
    <property type="entry name" value="AraC_binding"/>
    <property type="match status" value="1"/>
</dbReference>
<dbReference type="Gene3D" id="2.60.120.10">
    <property type="entry name" value="Jelly Rolls"/>
    <property type="match status" value="1"/>
</dbReference>
<keyword evidence="3" id="KW-0804">Transcription</keyword>
<dbReference type="AlphaFoldDB" id="A0A426DCN0"/>
<dbReference type="InterPro" id="IPR018062">
    <property type="entry name" value="HTH_AraC-typ_CS"/>
</dbReference>
<proteinExistence type="predicted"/>
<keyword evidence="6" id="KW-1185">Reference proteome</keyword>
<dbReference type="InterPro" id="IPR014710">
    <property type="entry name" value="RmlC-like_jellyroll"/>
</dbReference>
<accession>A0A426DCN0</accession>
<dbReference type="SUPFAM" id="SSF51215">
    <property type="entry name" value="Regulatory protein AraC"/>
    <property type="match status" value="1"/>
</dbReference>
<dbReference type="Proteomes" id="UP000274920">
    <property type="component" value="Unassembled WGS sequence"/>
</dbReference>
<dbReference type="PANTHER" id="PTHR43280">
    <property type="entry name" value="ARAC-FAMILY TRANSCRIPTIONAL REGULATOR"/>
    <property type="match status" value="1"/>
</dbReference>
<sequence length="367" mass="43167">MEILDPRQTYNILQNLSNLEISYMEYSKSPKDFVKYESYLEYFNNYVIKSKNLHRFYFPTKLSPEMLPSQKISDLDEIRDIYTIAPGYDFCVSKHFNFPSRLRHKCNYYTLVYLFEGSGTLILDENTFPLRAGDFYLVPPGVYYAIQTSPESLCIYMDLRQSFVAAEYKNIFHEDPLITNFITHTFASEHHMTYLAVHTGGNEMIQTLVLAIFTEYINQDKYSKNTMKNFLSLLFALILRSDKTTMDASVKTTRLDQQYQQIIDYLKQNYQTADLSSLSDQIHFSKQYICKIVKKKTGDTFHALLMKIRLEMVEQYLRESDLVMEDIAYLCGFTAPSHLSRVFKNHYGISPSAYRKEHKTHFSEKIR</sequence>
<dbReference type="GO" id="GO:0003700">
    <property type="term" value="F:DNA-binding transcription factor activity"/>
    <property type="evidence" value="ECO:0007669"/>
    <property type="project" value="InterPro"/>
</dbReference>
<evidence type="ECO:0000313" key="6">
    <source>
        <dbReference type="Proteomes" id="UP000274920"/>
    </source>
</evidence>
<dbReference type="InterPro" id="IPR018060">
    <property type="entry name" value="HTH_AraC"/>
</dbReference>
<protein>
    <submittedName>
        <fullName evidence="5">AraC family transcriptional regulator</fullName>
    </submittedName>
</protein>
<dbReference type="PROSITE" id="PS01124">
    <property type="entry name" value="HTH_ARAC_FAMILY_2"/>
    <property type="match status" value="1"/>
</dbReference>
<name>A0A426DCN0_9FIRM</name>
<comment type="caution">
    <text evidence="5">The sequence shown here is derived from an EMBL/GenBank/DDBJ whole genome shotgun (WGS) entry which is preliminary data.</text>
</comment>
<gene>
    <name evidence="5" type="ORF">EBB54_03235</name>
</gene>
<dbReference type="SMART" id="SM00342">
    <property type="entry name" value="HTH_ARAC"/>
    <property type="match status" value="1"/>
</dbReference>
<reference evidence="5" key="1">
    <citation type="submission" date="2018-10" db="EMBL/GenBank/DDBJ databases">
        <title>Schaedlerella arabinophila gen. nov. sp. nov., isolated from the mouse intestinal tract and comparative analysis with the genome of the closely related altered Schaedler flora strain ASF502.</title>
        <authorList>
            <person name="Miyake S."/>
            <person name="Soh M."/>
            <person name="Seedorf H."/>
        </authorList>
    </citation>
    <scope>NUCLEOTIDE SEQUENCE [LARGE SCALE GENOMIC DNA]</scope>
    <source>
        <strain evidence="5">DSM 106076</strain>
    </source>
</reference>
<dbReference type="PROSITE" id="PS00041">
    <property type="entry name" value="HTH_ARAC_FAMILY_1"/>
    <property type="match status" value="1"/>
</dbReference>
<evidence type="ECO:0000256" key="3">
    <source>
        <dbReference type="ARBA" id="ARBA00023163"/>
    </source>
</evidence>
<evidence type="ECO:0000313" key="5">
    <source>
        <dbReference type="EMBL" id="RRK30502.1"/>
    </source>
</evidence>
<evidence type="ECO:0000256" key="2">
    <source>
        <dbReference type="ARBA" id="ARBA00023125"/>
    </source>
</evidence>
<dbReference type="SUPFAM" id="SSF46689">
    <property type="entry name" value="Homeodomain-like"/>
    <property type="match status" value="1"/>
</dbReference>